<feature type="compositionally biased region" description="Low complexity" evidence="7">
    <location>
        <begin position="71"/>
        <end position="86"/>
    </location>
</feature>
<dbReference type="Gene3D" id="1.20.1560.10">
    <property type="entry name" value="ABC transporter type 1, transmembrane domain"/>
    <property type="match status" value="1"/>
</dbReference>
<evidence type="ECO:0000256" key="8">
    <source>
        <dbReference type="SAM" id="Phobius"/>
    </source>
</evidence>
<feature type="region of interest" description="Disordered" evidence="7">
    <location>
        <begin position="741"/>
        <end position="762"/>
    </location>
</feature>
<dbReference type="InterPro" id="IPR017871">
    <property type="entry name" value="ABC_transporter-like_CS"/>
</dbReference>
<evidence type="ECO:0000313" key="11">
    <source>
        <dbReference type="EMBL" id="KAK7203752.1"/>
    </source>
</evidence>
<dbReference type="Pfam" id="PF00664">
    <property type="entry name" value="ABC_membrane"/>
    <property type="match status" value="1"/>
</dbReference>
<dbReference type="PROSITE" id="PS50929">
    <property type="entry name" value="ABC_TM1F"/>
    <property type="match status" value="1"/>
</dbReference>
<keyword evidence="5 8" id="KW-1133">Transmembrane helix</keyword>
<feature type="compositionally biased region" description="Basic and acidic residues" evidence="7">
    <location>
        <begin position="751"/>
        <end position="762"/>
    </location>
</feature>
<dbReference type="InterPro" id="IPR036640">
    <property type="entry name" value="ABC1_TM_sf"/>
</dbReference>
<dbReference type="InterPro" id="IPR027417">
    <property type="entry name" value="P-loop_NTPase"/>
</dbReference>
<keyword evidence="6 8" id="KW-0472">Membrane</keyword>
<sequence>MGRPLTPASLLRLRSAACLLRQPSRAFSSRPCSASLASLPPAYLPSRPRPLASSILSRHLHTPPAARKEVPSTTTSPRSQPSTLSENENENDKDKDSDGFELTEKAQKAALVDLSARLSKREAPPKTAGLDEIKRLFTLAKRETWPMTGAFVLLCLSSGVTLAVPFSIGKILDIATSNSADATIFGMTLPQFYGVLGVVFIAGCTANFGRVVILRVVGERLVARLRSTLYRQTVTQDAEFFDANRVGDLISRLSSDANIVAKSLTQNLSDGLRAVVSGVAGLSMMAYVSLKLTAVMMVIVPPVAIFAFIYGRRIRNIARETQQALGEATKVAEERLSNIRTAQSFSGEITEVRRYNYRIREIFNLGKREAYYSAMFFSLTRFSGNLTILAILAAGSSMVTSGAISIGELSSFMMYAAYTGGSMFGLSTFYAELMKGVGAASRLFELEDRKPKIKTTIGKPVPNNGRGEIEFRDVAFAYPTRPAVHIFNGLSFKVLPGKNVCIVGPSGAGKSTVGQLLMRFYDPTGGSILLNGEDIKTFNLKSLRRTIGVVSQEPVLFSGTIAENIAYGKKTASRAEITAAARKANCDFIQDFPDGLDTQAGARGTQLSGGQKQRIAIARALIRDPAILILDEATSALDAESESAVNDALVRLMKSNTTTVSIAHRMSTIMKSDYIIVLNGEGQVAEQGTFKELSSNPDTFFSKMLLDNQIPSKDEGVLDPAGDRELIKEEEDLLKEKLLEELEEEEAQQAEQEKDRVTPFSP</sequence>
<dbReference type="InterPro" id="IPR011527">
    <property type="entry name" value="ABC1_TM_dom"/>
</dbReference>
<keyword evidence="2 8" id="KW-0812">Transmembrane</keyword>
<accession>A0ABR1F1M8</accession>
<feature type="transmembrane region" description="Helical" evidence="8">
    <location>
        <begin position="271"/>
        <end position="288"/>
    </location>
</feature>
<proteinExistence type="predicted"/>
<dbReference type="CDD" id="cd03249">
    <property type="entry name" value="ABC_MTABC3_MDL1_MDL2"/>
    <property type="match status" value="1"/>
</dbReference>
<keyword evidence="12" id="KW-1185">Reference proteome</keyword>
<dbReference type="PANTHER" id="PTHR43394:SF1">
    <property type="entry name" value="ATP-BINDING CASSETTE SUB-FAMILY B MEMBER 10, MITOCHONDRIAL"/>
    <property type="match status" value="1"/>
</dbReference>
<feature type="domain" description="ABC transporter" evidence="9">
    <location>
        <begin position="469"/>
        <end position="706"/>
    </location>
</feature>
<dbReference type="CDD" id="cd18573">
    <property type="entry name" value="ABC_6TM_ABCB10_like"/>
    <property type="match status" value="1"/>
</dbReference>
<dbReference type="InterPro" id="IPR039421">
    <property type="entry name" value="Type_1_exporter"/>
</dbReference>
<feature type="transmembrane region" description="Helical" evidence="8">
    <location>
        <begin position="151"/>
        <end position="172"/>
    </location>
</feature>
<dbReference type="PROSITE" id="PS00211">
    <property type="entry name" value="ABC_TRANSPORTER_1"/>
    <property type="match status" value="1"/>
</dbReference>
<dbReference type="Gene3D" id="3.40.50.300">
    <property type="entry name" value="P-loop containing nucleotide triphosphate hydrolases"/>
    <property type="match status" value="1"/>
</dbReference>
<feature type="transmembrane region" description="Helical" evidence="8">
    <location>
        <begin position="386"/>
        <end position="406"/>
    </location>
</feature>
<dbReference type="PIRSF" id="PIRSF002773">
    <property type="entry name" value="ABC_prm/ATPase_B"/>
    <property type="match status" value="1"/>
</dbReference>
<feature type="transmembrane region" description="Helical" evidence="8">
    <location>
        <begin position="192"/>
        <end position="217"/>
    </location>
</feature>
<dbReference type="EMBL" id="JBBJBU010000010">
    <property type="protein sequence ID" value="KAK7203752.1"/>
    <property type="molecule type" value="Genomic_DNA"/>
</dbReference>
<feature type="region of interest" description="Disordered" evidence="7">
    <location>
        <begin position="61"/>
        <end position="98"/>
    </location>
</feature>
<protein>
    <submittedName>
        <fullName evidence="11">ATP-dependent permease MDL1</fullName>
    </submittedName>
</protein>
<dbReference type="Pfam" id="PF00005">
    <property type="entry name" value="ABC_tran"/>
    <property type="match status" value="1"/>
</dbReference>
<dbReference type="RefSeq" id="XP_064766785.1">
    <property type="nucleotide sequence ID" value="XM_064910499.1"/>
</dbReference>
<name>A0ABR1F1M8_9ASCO</name>
<dbReference type="SUPFAM" id="SSF90123">
    <property type="entry name" value="ABC transporter transmembrane region"/>
    <property type="match status" value="1"/>
</dbReference>
<dbReference type="InterPro" id="IPR003439">
    <property type="entry name" value="ABC_transporter-like_ATP-bd"/>
</dbReference>
<evidence type="ECO:0000256" key="2">
    <source>
        <dbReference type="ARBA" id="ARBA00022692"/>
    </source>
</evidence>
<reference evidence="11 12" key="1">
    <citation type="submission" date="2024-03" db="EMBL/GenBank/DDBJ databases">
        <title>Genome-scale model development and genomic sequencing of the oleaginous clade Lipomyces.</title>
        <authorList>
            <consortium name="Lawrence Berkeley National Laboratory"/>
            <person name="Czajka J.J."/>
            <person name="Han Y."/>
            <person name="Kim J."/>
            <person name="Mondo S.J."/>
            <person name="Hofstad B.A."/>
            <person name="Robles A."/>
            <person name="Haridas S."/>
            <person name="Riley R."/>
            <person name="LaButti K."/>
            <person name="Pangilinan J."/>
            <person name="Andreopoulos W."/>
            <person name="Lipzen A."/>
            <person name="Yan J."/>
            <person name="Wang M."/>
            <person name="Ng V."/>
            <person name="Grigoriev I.V."/>
            <person name="Spatafora J.W."/>
            <person name="Magnuson J.K."/>
            <person name="Baker S.E."/>
            <person name="Pomraning K.R."/>
        </authorList>
    </citation>
    <scope>NUCLEOTIDE SEQUENCE [LARGE SCALE GENOMIC DNA]</scope>
    <source>
        <strain evidence="11 12">Phaff 52-87</strain>
    </source>
</reference>
<dbReference type="GeneID" id="90036011"/>
<dbReference type="Proteomes" id="UP001498771">
    <property type="component" value="Unassembled WGS sequence"/>
</dbReference>
<dbReference type="InterPro" id="IPR003593">
    <property type="entry name" value="AAA+_ATPase"/>
</dbReference>
<evidence type="ECO:0000256" key="1">
    <source>
        <dbReference type="ARBA" id="ARBA00004141"/>
    </source>
</evidence>
<evidence type="ECO:0000256" key="4">
    <source>
        <dbReference type="ARBA" id="ARBA00022840"/>
    </source>
</evidence>
<evidence type="ECO:0000259" key="10">
    <source>
        <dbReference type="PROSITE" id="PS50929"/>
    </source>
</evidence>
<comment type="caution">
    <text evidence="11">The sequence shown here is derived from an EMBL/GenBank/DDBJ whole genome shotgun (WGS) entry which is preliminary data.</text>
</comment>
<evidence type="ECO:0000256" key="5">
    <source>
        <dbReference type="ARBA" id="ARBA00022989"/>
    </source>
</evidence>
<evidence type="ECO:0000256" key="6">
    <source>
        <dbReference type="ARBA" id="ARBA00023136"/>
    </source>
</evidence>
<keyword evidence="3" id="KW-0547">Nucleotide-binding</keyword>
<evidence type="ECO:0000256" key="7">
    <source>
        <dbReference type="SAM" id="MobiDB-lite"/>
    </source>
</evidence>
<dbReference type="SUPFAM" id="SSF52540">
    <property type="entry name" value="P-loop containing nucleoside triphosphate hydrolases"/>
    <property type="match status" value="1"/>
</dbReference>
<evidence type="ECO:0000259" key="9">
    <source>
        <dbReference type="PROSITE" id="PS50893"/>
    </source>
</evidence>
<evidence type="ECO:0000313" key="12">
    <source>
        <dbReference type="Proteomes" id="UP001498771"/>
    </source>
</evidence>
<organism evidence="11 12">
    <name type="scientific">Myxozyma melibiosi</name>
    <dbReference type="NCBI Taxonomy" id="54550"/>
    <lineage>
        <taxon>Eukaryota</taxon>
        <taxon>Fungi</taxon>
        <taxon>Dikarya</taxon>
        <taxon>Ascomycota</taxon>
        <taxon>Saccharomycotina</taxon>
        <taxon>Lipomycetes</taxon>
        <taxon>Lipomycetales</taxon>
        <taxon>Lipomycetaceae</taxon>
        <taxon>Myxozyma</taxon>
    </lineage>
</organism>
<dbReference type="PROSITE" id="PS50893">
    <property type="entry name" value="ABC_TRANSPORTER_2"/>
    <property type="match status" value="1"/>
</dbReference>
<keyword evidence="4" id="KW-0067">ATP-binding</keyword>
<gene>
    <name evidence="11" type="ORF">BZA70DRAFT_240472</name>
</gene>
<dbReference type="PANTHER" id="PTHR43394">
    <property type="entry name" value="ATP-DEPENDENT PERMEASE MDL1, MITOCHONDRIAL"/>
    <property type="match status" value="1"/>
</dbReference>
<feature type="domain" description="ABC transmembrane type-1" evidence="10">
    <location>
        <begin position="149"/>
        <end position="435"/>
    </location>
</feature>
<comment type="subcellular location">
    <subcellularLocation>
        <location evidence="1">Membrane</location>
        <topology evidence="1">Multi-pass membrane protein</topology>
    </subcellularLocation>
</comment>
<dbReference type="SMART" id="SM00382">
    <property type="entry name" value="AAA"/>
    <property type="match status" value="1"/>
</dbReference>
<feature type="transmembrane region" description="Helical" evidence="8">
    <location>
        <begin position="294"/>
        <end position="311"/>
    </location>
</feature>
<evidence type="ECO:0000256" key="3">
    <source>
        <dbReference type="ARBA" id="ARBA00022741"/>
    </source>
</evidence>